<feature type="compositionally biased region" description="Basic and acidic residues" evidence="6">
    <location>
        <begin position="111"/>
        <end position="124"/>
    </location>
</feature>
<accession>G2QRY9</accession>
<evidence type="ECO:0000256" key="2">
    <source>
        <dbReference type="ARBA" id="ARBA00022574"/>
    </source>
</evidence>
<protein>
    <recommendedName>
        <fullName evidence="7">CDC20/Fizzy WD40 domain-containing protein</fullName>
    </recommendedName>
</protein>
<dbReference type="KEGG" id="ttt:THITE_2106900"/>
<dbReference type="PANTHER" id="PTHR19918:SF1">
    <property type="entry name" value="FIZZY-RELATED PROTEIN HOMOLOG"/>
    <property type="match status" value="1"/>
</dbReference>
<dbReference type="SMART" id="SM00320">
    <property type="entry name" value="WD40"/>
    <property type="match status" value="5"/>
</dbReference>
<evidence type="ECO:0000256" key="5">
    <source>
        <dbReference type="PROSITE-ProRule" id="PRU00221"/>
    </source>
</evidence>
<evidence type="ECO:0000256" key="3">
    <source>
        <dbReference type="ARBA" id="ARBA00022737"/>
    </source>
</evidence>
<evidence type="ECO:0000313" key="8">
    <source>
        <dbReference type="EMBL" id="AEO62576.1"/>
    </source>
</evidence>
<dbReference type="RefSeq" id="XP_003648912.1">
    <property type="nucleotide sequence ID" value="XM_003648864.1"/>
</dbReference>
<dbReference type="PROSITE" id="PS50082">
    <property type="entry name" value="WD_REPEATS_2"/>
    <property type="match status" value="3"/>
</dbReference>
<evidence type="ECO:0000259" key="7">
    <source>
        <dbReference type="Pfam" id="PF24807"/>
    </source>
</evidence>
<dbReference type="GO" id="GO:0005680">
    <property type="term" value="C:anaphase-promoting complex"/>
    <property type="evidence" value="ECO:0007669"/>
    <property type="project" value="TreeGrafter"/>
</dbReference>
<dbReference type="Gene3D" id="2.130.10.10">
    <property type="entry name" value="YVTN repeat-like/Quinoprotein amine dehydrogenase"/>
    <property type="match status" value="1"/>
</dbReference>
<dbReference type="PROSITE" id="PS00678">
    <property type="entry name" value="WD_REPEATS_1"/>
    <property type="match status" value="1"/>
</dbReference>
<gene>
    <name evidence="8" type="ORF">THITE_2106900</name>
</gene>
<dbReference type="AlphaFoldDB" id="G2QRY9"/>
<dbReference type="GO" id="GO:0031145">
    <property type="term" value="P:anaphase-promoting complex-dependent catabolic process"/>
    <property type="evidence" value="ECO:0007669"/>
    <property type="project" value="TreeGrafter"/>
</dbReference>
<feature type="compositionally biased region" description="Polar residues" evidence="6">
    <location>
        <begin position="41"/>
        <end position="54"/>
    </location>
</feature>
<keyword evidence="2 5" id="KW-0853">WD repeat</keyword>
<organism evidence="8 9">
    <name type="scientific">Thermothielavioides terrestris (strain ATCC 38088 / NRRL 8126)</name>
    <name type="common">Thielavia terrestris</name>
    <dbReference type="NCBI Taxonomy" id="578455"/>
    <lineage>
        <taxon>Eukaryota</taxon>
        <taxon>Fungi</taxon>
        <taxon>Dikarya</taxon>
        <taxon>Ascomycota</taxon>
        <taxon>Pezizomycotina</taxon>
        <taxon>Sordariomycetes</taxon>
        <taxon>Sordariomycetidae</taxon>
        <taxon>Sordariales</taxon>
        <taxon>Chaetomiaceae</taxon>
        <taxon>Thermothielavioides</taxon>
        <taxon>Thermothielavioides terrestris</taxon>
    </lineage>
</organism>
<dbReference type="GO" id="GO:0010997">
    <property type="term" value="F:anaphase-promoting complex binding"/>
    <property type="evidence" value="ECO:0007669"/>
    <property type="project" value="InterPro"/>
</dbReference>
<evidence type="ECO:0000313" key="9">
    <source>
        <dbReference type="Proteomes" id="UP000008181"/>
    </source>
</evidence>
<feature type="region of interest" description="Disordered" evidence="6">
    <location>
        <begin position="1"/>
        <end position="210"/>
    </location>
</feature>
<proteinExistence type="inferred from homology"/>
<dbReference type="PROSITE" id="PS50294">
    <property type="entry name" value="WD_REPEATS_REGION"/>
    <property type="match status" value="2"/>
</dbReference>
<dbReference type="GO" id="GO:1990757">
    <property type="term" value="F:ubiquitin ligase activator activity"/>
    <property type="evidence" value="ECO:0007669"/>
    <property type="project" value="TreeGrafter"/>
</dbReference>
<dbReference type="Proteomes" id="UP000008181">
    <property type="component" value="Chromosome 1"/>
</dbReference>
<dbReference type="eggNOG" id="KOG0305">
    <property type="taxonomic scope" value="Eukaryota"/>
</dbReference>
<keyword evidence="9" id="KW-1185">Reference proteome</keyword>
<keyword evidence="4" id="KW-0131">Cell cycle</keyword>
<name>G2QRY9_THETT</name>
<dbReference type="CDD" id="cd00200">
    <property type="entry name" value="WD40"/>
    <property type="match status" value="1"/>
</dbReference>
<sequence>MSLHGAGMPGAASDDAGARFSKPLPSTATPDRPIAGFNALSAPSTTAMRASSEQFLHHGPSSSRASSASRQARSSAAHSGTEGPGRASDGLDALDKQRERLYGSPRRKRQRIDADRFIPARSGRDLQSGYQLIPPPPRPAPERGRPRSPPRGYRSQKSEEADQTFRELLRTELFEDTVPQTSPRWTPEHERMRTPPRGPDPALPTSLTPSTPQKNLFSYVSPRHQHLVGLSTPRKTPQRAHSLLPDPRLDTYSTTPITYNSQQMLLAPRRQHRTVSKVPFKVLDAPNLAEDFYLNLMDWGSSDVLAVGLGSGVFMYNAQNGKVAKLCTLEDDKVTSVSWIQKGTHIAIGTKKGLVQIWDAQKFKRMRTMTGHTARVGSLAWNAHILSTGSRDRTILHRDVRAPDQWVKQLIGHKQEVCGLKWNCQDGQLASGSNDNTVLVWDKLQDHKPLWTFTEHIAAVKALAWSPHQRGLLASGGGTADRRIIFHDTVRGNVRNDVDTGSQVCNLMWSKNSNELVSTHGYIQNNLVIWKYPSMSRVASLTGHTYRVLYLAMSPDGTQVVTGAGDETLRFWEVFKPKQPVRLLGGSIDLPVIR</sequence>
<dbReference type="GO" id="GO:1905786">
    <property type="term" value="P:positive regulation of anaphase-promoting complex-dependent catabolic process"/>
    <property type="evidence" value="ECO:0007669"/>
    <property type="project" value="TreeGrafter"/>
</dbReference>
<evidence type="ECO:0000256" key="6">
    <source>
        <dbReference type="SAM" id="MobiDB-lite"/>
    </source>
</evidence>
<dbReference type="InterPro" id="IPR056150">
    <property type="entry name" value="WD40_CDC20-Fz"/>
</dbReference>
<dbReference type="HOGENOM" id="CLU_014831_4_0_1"/>
<feature type="repeat" description="WD" evidence="5">
    <location>
        <begin position="410"/>
        <end position="442"/>
    </location>
</feature>
<feature type="domain" description="CDC20/Fizzy WD40" evidence="7">
    <location>
        <begin position="283"/>
        <end position="572"/>
    </location>
</feature>
<feature type="repeat" description="WD" evidence="5">
    <location>
        <begin position="327"/>
        <end position="368"/>
    </location>
</feature>
<evidence type="ECO:0000256" key="4">
    <source>
        <dbReference type="ARBA" id="ARBA00023306"/>
    </source>
</evidence>
<dbReference type="EMBL" id="CP003009">
    <property type="protein sequence ID" value="AEO62576.1"/>
    <property type="molecule type" value="Genomic_DNA"/>
</dbReference>
<dbReference type="Pfam" id="PF24807">
    <property type="entry name" value="WD40_CDC20-Fz"/>
    <property type="match status" value="1"/>
</dbReference>
<feature type="compositionally biased region" description="Basic and acidic residues" evidence="6">
    <location>
        <begin position="156"/>
        <end position="173"/>
    </location>
</feature>
<dbReference type="InterPro" id="IPR001680">
    <property type="entry name" value="WD40_rpt"/>
</dbReference>
<comment type="similarity">
    <text evidence="1">Belongs to the WD repeat CDC20/Fizzy family.</text>
</comment>
<dbReference type="InterPro" id="IPR015943">
    <property type="entry name" value="WD40/YVTN_repeat-like_dom_sf"/>
</dbReference>
<evidence type="ECO:0000256" key="1">
    <source>
        <dbReference type="ARBA" id="ARBA00006445"/>
    </source>
</evidence>
<dbReference type="InterPro" id="IPR019775">
    <property type="entry name" value="WD40_repeat_CS"/>
</dbReference>
<dbReference type="STRING" id="578455.G2QRY9"/>
<keyword evidence="3" id="KW-0677">Repeat</keyword>
<dbReference type="SUPFAM" id="SSF50978">
    <property type="entry name" value="WD40 repeat-like"/>
    <property type="match status" value="1"/>
</dbReference>
<feature type="compositionally biased region" description="Low complexity" evidence="6">
    <location>
        <begin position="61"/>
        <end position="79"/>
    </location>
</feature>
<dbReference type="PANTHER" id="PTHR19918">
    <property type="entry name" value="CELL DIVISION CYCLE 20 CDC20 FIZZY -RELATED"/>
    <property type="match status" value="1"/>
</dbReference>
<dbReference type="InterPro" id="IPR036322">
    <property type="entry name" value="WD40_repeat_dom_sf"/>
</dbReference>
<feature type="repeat" description="WD" evidence="5">
    <location>
        <begin position="541"/>
        <end position="574"/>
    </location>
</feature>
<dbReference type="OrthoDB" id="10263272at2759"/>
<reference evidence="8 9" key="1">
    <citation type="journal article" date="2011" name="Nat. Biotechnol.">
        <title>Comparative genomic analysis of the thermophilic biomass-degrading fungi Myceliophthora thermophila and Thielavia terrestris.</title>
        <authorList>
            <person name="Berka R.M."/>
            <person name="Grigoriev I.V."/>
            <person name="Otillar R."/>
            <person name="Salamov A."/>
            <person name="Grimwood J."/>
            <person name="Reid I."/>
            <person name="Ishmael N."/>
            <person name="John T."/>
            <person name="Darmond C."/>
            <person name="Moisan M.-C."/>
            <person name="Henrissat B."/>
            <person name="Coutinho P.M."/>
            <person name="Lombard V."/>
            <person name="Natvig D.O."/>
            <person name="Lindquist E."/>
            <person name="Schmutz J."/>
            <person name="Lucas S."/>
            <person name="Harris P."/>
            <person name="Powlowski J."/>
            <person name="Bellemare A."/>
            <person name="Taylor D."/>
            <person name="Butler G."/>
            <person name="de Vries R.P."/>
            <person name="Allijn I.E."/>
            <person name="van den Brink J."/>
            <person name="Ushinsky S."/>
            <person name="Storms R."/>
            <person name="Powell A.J."/>
            <person name="Paulsen I.T."/>
            <person name="Elbourne L.D.H."/>
            <person name="Baker S.E."/>
            <person name="Magnuson J."/>
            <person name="LaBoissiere S."/>
            <person name="Clutterbuck A.J."/>
            <person name="Martinez D."/>
            <person name="Wogulis M."/>
            <person name="de Leon A.L."/>
            <person name="Rey M.W."/>
            <person name="Tsang A."/>
        </authorList>
    </citation>
    <scope>NUCLEOTIDE SEQUENCE [LARGE SCALE GENOMIC DNA]</scope>
    <source>
        <strain evidence="9">ATCC 38088 / NRRL 8126</strain>
    </source>
</reference>
<dbReference type="GeneID" id="11515554"/>
<feature type="region of interest" description="Disordered" evidence="6">
    <location>
        <begin position="230"/>
        <end position="249"/>
    </location>
</feature>
<dbReference type="InterPro" id="IPR033010">
    <property type="entry name" value="Cdc20/Fizzy"/>
</dbReference>